<feature type="transmembrane region" description="Helical" evidence="1">
    <location>
        <begin position="6"/>
        <end position="22"/>
    </location>
</feature>
<dbReference type="GO" id="GO:0016020">
    <property type="term" value="C:membrane"/>
    <property type="evidence" value="ECO:0007669"/>
    <property type="project" value="InterPro"/>
</dbReference>
<accession>A0A0B7C3C9</accession>
<evidence type="ECO:0000259" key="2">
    <source>
        <dbReference type="Pfam" id="PF00955"/>
    </source>
</evidence>
<organism evidence="3">
    <name type="scientific">Arion vulgaris</name>
    <dbReference type="NCBI Taxonomy" id="1028688"/>
    <lineage>
        <taxon>Eukaryota</taxon>
        <taxon>Metazoa</taxon>
        <taxon>Spiralia</taxon>
        <taxon>Lophotrochozoa</taxon>
        <taxon>Mollusca</taxon>
        <taxon>Gastropoda</taxon>
        <taxon>Heterobranchia</taxon>
        <taxon>Euthyneura</taxon>
        <taxon>Panpulmonata</taxon>
        <taxon>Eupulmonata</taxon>
        <taxon>Stylommatophora</taxon>
        <taxon>Helicina</taxon>
        <taxon>Arionoidea</taxon>
        <taxon>Arionidae</taxon>
        <taxon>Arion</taxon>
    </lineage>
</organism>
<dbReference type="Pfam" id="PF00955">
    <property type="entry name" value="HCO3_cotransp"/>
    <property type="match status" value="1"/>
</dbReference>
<dbReference type="GO" id="GO:0006820">
    <property type="term" value="P:monoatomic anion transport"/>
    <property type="evidence" value="ECO:0007669"/>
    <property type="project" value="InterPro"/>
</dbReference>
<gene>
    <name evidence="3" type="primary">ORF221923</name>
</gene>
<name>A0A0B7C3C9_9EUPU</name>
<feature type="non-terminal residue" evidence="3">
    <location>
        <position position="83"/>
    </location>
</feature>
<protein>
    <recommendedName>
        <fullName evidence="2">Bicarbonate transporter-like transmembrane domain-containing protein</fullName>
    </recommendedName>
</protein>
<reference evidence="3" key="1">
    <citation type="submission" date="2014-12" db="EMBL/GenBank/DDBJ databases">
        <title>Insight into the proteome of Arion vulgaris.</title>
        <authorList>
            <person name="Aradska J."/>
            <person name="Bulat T."/>
            <person name="Smidak R."/>
            <person name="Sarate P."/>
            <person name="Gangsoo J."/>
            <person name="Sialana F."/>
            <person name="Bilban M."/>
            <person name="Lubec G."/>
        </authorList>
    </citation>
    <scope>NUCLEOTIDE SEQUENCE</scope>
    <source>
        <tissue evidence="3">Skin</tissue>
    </source>
</reference>
<feature type="domain" description="Bicarbonate transporter-like transmembrane" evidence="2">
    <location>
        <begin position="2"/>
        <end position="43"/>
    </location>
</feature>
<keyword evidence="1" id="KW-0472">Membrane</keyword>
<dbReference type="EMBL" id="HACG01052831">
    <property type="protein sequence ID" value="CEK99702.1"/>
    <property type="molecule type" value="Transcribed_RNA"/>
</dbReference>
<dbReference type="AlphaFoldDB" id="A0A0B7C3C9"/>
<feature type="non-terminal residue" evidence="3">
    <location>
        <position position="1"/>
    </location>
</feature>
<sequence>AIKSVKVISIAFPVMVLAMCFVRKGMDRIFSQQELKWLDDIMPEVHRREKEDEEKKQEEQRRSLIEDSTALPMAALGFNISSE</sequence>
<keyword evidence="1" id="KW-1133">Transmembrane helix</keyword>
<evidence type="ECO:0000313" key="3">
    <source>
        <dbReference type="EMBL" id="CEK99702.1"/>
    </source>
</evidence>
<keyword evidence="1" id="KW-0812">Transmembrane</keyword>
<evidence type="ECO:0000256" key="1">
    <source>
        <dbReference type="SAM" id="Phobius"/>
    </source>
</evidence>
<dbReference type="InterPro" id="IPR011531">
    <property type="entry name" value="HCO3_transpt-like_TM_dom"/>
</dbReference>
<proteinExistence type="predicted"/>